<evidence type="ECO:0000313" key="1">
    <source>
        <dbReference type="EMBL" id="WAH43379.1"/>
    </source>
</evidence>
<evidence type="ECO:0000313" key="2">
    <source>
        <dbReference type="Proteomes" id="UP001164761"/>
    </source>
</evidence>
<accession>A0ABY6ZMQ8</accession>
<dbReference type="Pfam" id="PF17784">
    <property type="entry name" value="Sulfotransfer_4"/>
    <property type="match status" value="1"/>
</dbReference>
<dbReference type="PANTHER" id="PTHR36978:SF4">
    <property type="entry name" value="P-LOOP CONTAINING NUCLEOSIDE TRIPHOSPHATE HYDROLASE PROTEIN"/>
    <property type="match status" value="1"/>
</dbReference>
<gene>
    <name evidence="1" type="ORF">NZD89_08310</name>
</gene>
<protein>
    <recommendedName>
        <fullName evidence="3">Sulfotransferase family protein</fullName>
    </recommendedName>
</protein>
<dbReference type="SUPFAM" id="SSF52540">
    <property type="entry name" value="P-loop containing nucleoside triphosphate hydrolases"/>
    <property type="match status" value="1"/>
</dbReference>
<keyword evidence="2" id="KW-1185">Reference proteome</keyword>
<name>A0ABY6ZMQ8_9BACL</name>
<dbReference type="InterPro" id="IPR027417">
    <property type="entry name" value="P-loop_NTPase"/>
</dbReference>
<dbReference type="Proteomes" id="UP001164761">
    <property type="component" value="Chromosome"/>
</dbReference>
<proteinExistence type="predicted"/>
<sequence>MGIKVIGAGLPRTGTRSLESAFTRLLNGRSYHMSVIPGHPFQLGEDWDGALAGQYPDWEKVFNGFTATVDWPGSMFWPELSEAYPDALVLLSVRSSADEWWHSFDETVLRVARMALAPDWTEGCGLIDLLERFTGTAKWDDPEIMMSAYDRHNDAVRRSVPSDRLLEWRATEGWDPICRALHLPIPNVPFPWANGRNEWD</sequence>
<dbReference type="RefSeq" id="WP_268007264.1">
    <property type="nucleotide sequence ID" value="NZ_BSUT01000001.1"/>
</dbReference>
<dbReference type="Gene3D" id="3.40.50.300">
    <property type="entry name" value="P-loop containing nucleotide triphosphate hydrolases"/>
    <property type="match status" value="1"/>
</dbReference>
<dbReference type="InterPro" id="IPR040632">
    <property type="entry name" value="Sulfotransfer_4"/>
</dbReference>
<dbReference type="EMBL" id="CP104067">
    <property type="protein sequence ID" value="WAH43379.1"/>
    <property type="molecule type" value="Genomic_DNA"/>
</dbReference>
<dbReference type="PANTHER" id="PTHR36978">
    <property type="entry name" value="P-LOOP CONTAINING NUCLEOTIDE TRIPHOSPHATE HYDROLASE"/>
    <property type="match status" value="1"/>
</dbReference>
<evidence type="ECO:0008006" key="3">
    <source>
        <dbReference type="Google" id="ProtNLM"/>
    </source>
</evidence>
<organism evidence="1 2">
    <name type="scientific">Alicyclobacillus fastidiosus</name>
    <dbReference type="NCBI Taxonomy" id="392011"/>
    <lineage>
        <taxon>Bacteria</taxon>
        <taxon>Bacillati</taxon>
        <taxon>Bacillota</taxon>
        <taxon>Bacilli</taxon>
        <taxon>Bacillales</taxon>
        <taxon>Alicyclobacillaceae</taxon>
        <taxon>Alicyclobacillus</taxon>
    </lineage>
</organism>
<reference evidence="1" key="1">
    <citation type="submission" date="2022-08" db="EMBL/GenBank/DDBJ databases">
        <title>Alicyclobacillus fastidiosus DSM 17978, complete genome.</title>
        <authorList>
            <person name="Wang Q."/>
            <person name="Cai R."/>
            <person name="Wang Z."/>
        </authorList>
    </citation>
    <scope>NUCLEOTIDE SEQUENCE</scope>
    <source>
        <strain evidence="1">DSM 17978</strain>
    </source>
</reference>